<dbReference type="Gene3D" id="3.40.630.30">
    <property type="match status" value="1"/>
</dbReference>
<feature type="domain" description="N-acetyltransferase" evidence="1">
    <location>
        <begin position="12"/>
        <end position="155"/>
    </location>
</feature>
<keyword evidence="2" id="KW-0808">Transferase</keyword>
<dbReference type="InterPro" id="IPR051531">
    <property type="entry name" value="N-acetyltransferase"/>
</dbReference>
<dbReference type="GO" id="GO:0016747">
    <property type="term" value="F:acyltransferase activity, transferring groups other than amino-acyl groups"/>
    <property type="evidence" value="ECO:0007669"/>
    <property type="project" value="InterPro"/>
</dbReference>
<dbReference type="OrthoDB" id="3402863at2"/>
<dbReference type="SUPFAM" id="SSF55729">
    <property type="entry name" value="Acyl-CoA N-acyltransferases (Nat)"/>
    <property type="match status" value="1"/>
</dbReference>
<dbReference type="PANTHER" id="PTHR43792:SF13">
    <property type="entry name" value="ACETYLTRANSFERASE"/>
    <property type="match status" value="1"/>
</dbReference>
<evidence type="ECO:0000313" key="3">
    <source>
        <dbReference type="Proteomes" id="UP000294894"/>
    </source>
</evidence>
<proteinExistence type="predicted"/>
<evidence type="ECO:0000313" key="2">
    <source>
        <dbReference type="EMBL" id="QBR94448.1"/>
    </source>
</evidence>
<protein>
    <submittedName>
        <fullName evidence="2">N-acetyltransferase</fullName>
    </submittedName>
</protein>
<dbReference type="Pfam" id="PF13302">
    <property type="entry name" value="Acetyltransf_3"/>
    <property type="match status" value="1"/>
</dbReference>
<sequence length="157" mass="17091">MTLPERIATERLRLILVTPADAVDMREGRRQERWHPSYPRRDDVDAASMVRADDPWGPRHIVLGHEAVGSIGCFGEPEAGETEVGFGLVPEVRRRGLATEALRALLAETDALGVRLRASVAPDNTASLRTLARCGFSELRGSTEAGELVMARPLPVG</sequence>
<reference evidence="2 3" key="1">
    <citation type="submission" date="2019-03" db="EMBL/GenBank/DDBJ databases">
        <title>Three New Species of Nocardioides, Nocardioides euryhalodurans sp. nov., Nocardioides seonyuensis sp. nov. and Nocardioides eburneoflavus sp. nov., Iolated from Soil.</title>
        <authorList>
            <person name="Roh S.G."/>
            <person name="Lee C."/>
            <person name="Kim M.-K."/>
            <person name="Kim S.B."/>
        </authorList>
    </citation>
    <scope>NUCLEOTIDE SEQUENCE [LARGE SCALE GENOMIC DNA]</scope>
    <source>
        <strain evidence="2 3">MMS17-SY117</strain>
    </source>
</reference>
<name>A0A4P7GQ98_9ACTN</name>
<evidence type="ECO:0000259" key="1">
    <source>
        <dbReference type="PROSITE" id="PS51186"/>
    </source>
</evidence>
<keyword evidence="3" id="KW-1185">Reference proteome</keyword>
<organism evidence="2 3">
    <name type="scientific">Nocardioides euryhalodurans</name>
    <dbReference type="NCBI Taxonomy" id="2518370"/>
    <lineage>
        <taxon>Bacteria</taxon>
        <taxon>Bacillati</taxon>
        <taxon>Actinomycetota</taxon>
        <taxon>Actinomycetes</taxon>
        <taxon>Propionibacteriales</taxon>
        <taxon>Nocardioidaceae</taxon>
        <taxon>Nocardioides</taxon>
    </lineage>
</organism>
<dbReference type="KEGG" id="noy:EXE57_11115"/>
<accession>A0A4P7GQ98</accession>
<dbReference type="InterPro" id="IPR000182">
    <property type="entry name" value="GNAT_dom"/>
</dbReference>
<dbReference type="EMBL" id="CP038267">
    <property type="protein sequence ID" value="QBR94448.1"/>
    <property type="molecule type" value="Genomic_DNA"/>
</dbReference>
<dbReference type="Proteomes" id="UP000294894">
    <property type="component" value="Chromosome"/>
</dbReference>
<dbReference type="InterPro" id="IPR016181">
    <property type="entry name" value="Acyl_CoA_acyltransferase"/>
</dbReference>
<dbReference type="PROSITE" id="PS51186">
    <property type="entry name" value="GNAT"/>
    <property type="match status" value="1"/>
</dbReference>
<dbReference type="PANTHER" id="PTHR43792">
    <property type="entry name" value="GNAT FAMILY, PUTATIVE (AFU_ORTHOLOGUE AFUA_3G00765)-RELATED-RELATED"/>
    <property type="match status" value="1"/>
</dbReference>
<gene>
    <name evidence="2" type="ORF">EXE57_11115</name>
</gene>
<dbReference type="AlphaFoldDB" id="A0A4P7GQ98"/>